<dbReference type="Pfam" id="PF13181">
    <property type="entry name" value="TPR_8"/>
    <property type="match status" value="1"/>
</dbReference>
<dbReference type="PROSITE" id="PS50005">
    <property type="entry name" value="TPR"/>
    <property type="match status" value="1"/>
</dbReference>
<feature type="repeat" description="TPR" evidence="5">
    <location>
        <begin position="21"/>
        <end position="54"/>
    </location>
</feature>
<dbReference type="EMBL" id="CAUYUJ010000730">
    <property type="protein sequence ID" value="CAK0792224.1"/>
    <property type="molecule type" value="Genomic_DNA"/>
</dbReference>
<evidence type="ECO:0000256" key="5">
    <source>
        <dbReference type="PROSITE-ProRule" id="PRU00339"/>
    </source>
</evidence>
<keyword evidence="7" id="KW-1185">Reference proteome</keyword>
<dbReference type="SMART" id="SM00028">
    <property type="entry name" value="TPR"/>
    <property type="match status" value="3"/>
</dbReference>
<evidence type="ECO:0000256" key="4">
    <source>
        <dbReference type="ARBA" id="ARBA00023235"/>
    </source>
</evidence>
<keyword evidence="5" id="KW-0802">TPR repeat</keyword>
<keyword evidence="3" id="KW-0697">Rotamase</keyword>
<evidence type="ECO:0000256" key="3">
    <source>
        <dbReference type="ARBA" id="ARBA00023110"/>
    </source>
</evidence>
<protein>
    <recommendedName>
        <fullName evidence="2">peptidylprolyl isomerase</fullName>
        <ecNumber evidence="2">5.2.1.8</ecNumber>
    </recommendedName>
</protein>
<reference evidence="6" key="1">
    <citation type="submission" date="2023-10" db="EMBL/GenBank/DDBJ databases">
        <authorList>
            <person name="Chen Y."/>
            <person name="Shah S."/>
            <person name="Dougan E. K."/>
            <person name="Thang M."/>
            <person name="Chan C."/>
        </authorList>
    </citation>
    <scope>NUCLEOTIDE SEQUENCE [LARGE SCALE GENOMIC DNA]</scope>
</reference>
<dbReference type="InterPro" id="IPR019734">
    <property type="entry name" value="TPR_rpt"/>
</dbReference>
<keyword evidence="4" id="KW-0413">Isomerase</keyword>
<evidence type="ECO:0000313" key="6">
    <source>
        <dbReference type="EMBL" id="CAK0792224.1"/>
    </source>
</evidence>
<dbReference type="Proteomes" id="UP001189429">
    <property type="component" value="Unassembled WGS sequence"/>
</dbReference>
<organism evidence="6 7">
    <name type="scientific">Prorocentrum cordatum</name>
    <dbReference type="NCBI Taxonomy" id="2364126"/>
    <lineage>
        <taxon>Eukaryota</taxon>
        <taxon>Sar</taxon>
        <taxon>Alveolata</taxon>
        <taxon>Dinophyceae</taxon>
        <taxon>Prorocentrales</taxon>
        <taxon>Prorocentraceae</taxon>
        <taxon>Prorocentrum</taxon>
    </lineage>
</organism>
<evidence type="ECO:0000256" key="2">
    <source>
        <dbReference type="ARBA" id="ARBA00013194"/>
    </source>
</evidence>
<name>A0ABN9PGZ2_9DINO</name>
<dbReference type="Gene3D" id="1.25.40.10">
    <property type="entry name" value="Tetratricopeptide repeat domain"/>
    <property type="match status" value="1"/>
</dbReference>
<proteinExistence type="predicted"/>
<dbReference type="SUPFAM" id="SSF48452">
    <property type="entry name" value="TPR-like"/>
    <property type="match status" value="1"/>
</dbReference>
<accession>A0ABN9PGZ2</accession>
<dbReference type="InterPro" id="IPR011990">
    <property type="entry name" value="TPR-like_helical_dom_sf"/>
</dbReference>
<dbReference type="EC" id="5.2.1.8" evidence="2"/>
<comment type="caution">
    <text evidence="6">The sequence shown here is derived from an EMBL/GenBank/DDBJ whole genome shotgun (WGS) entry which is preliminary data.</text>
</comment>
<sequence length="172" mass="18741">EDAWPDDPSGLAEGADPLVVAESLRELGNQRFREGRHKEAVRVYEKARSFLPAGAPPAPDAGGDDRAALARACSVAVMSNAAMCRLKMDEHDACVRLCDSVLSLDPRNAKAFFRKALALRALDDDDGAEVALRQAADLAPEDAAVRRELAEVASRRRREKEGEKRLAQKMFG</sequence>
<gene>
    <name evidence="6" type="ORF">PCOR1329_LOCUS2875</name>
</gene>
<evidence type="ECO:0000313" key="7">
    <source>
        <dbReference type="Proteomes" id="UP001189429"/>
    </source>
</evidence>
<evidence type="ECO:0000256" key="1">
    <source>
        <dbReference type="ARBA" id="ARBA00000971"/>
    </source>
</evidence>
<comment type="catalytic activity">
    <reaction evidence="1">
        <text>[protein]-peptidylproline (omega=180) = [protein]-peptidylproline (omega=0)</text>
        <dbReference type="Rhea" id="RHEA:16237"/>
        <dbReference type="Rhea" id="RHEA-COMP:10747"/>
        <dbReference type="Rhea" id="RHEA-COMP:10748"/>
        <dbReference type="ChEBI" id="CHEBI:83833"/>
        <dbReference type="ChEBI" id="CHEBI:83834"/>
        <dbReference type="EC" id="5.2.1.8"/>
    </reaction>
</comment>
<dbReference type="InterPro" id="IPR050754">
    <property type="entry name" value="FKBP4/5/8-like"/>
</dbReference>
<dbReference type="PANTHER" id="PTHR46512">
    <property type="entry name" value="PEPTIDYLPROLYL ISOMERASE"/>
    <property type="match status" value="1"/>
</dbReference>
<feature type="non-terminal residue" evidence="6">
    <location>
        <position position="1"/>
    </location>
</feature>
<dbReference type="PANTHER" id="PTHR46512:SF9">
    <property type="entry name" value="PEPTIDYLPROLYL ISOMERASE"/>
    <property type="match status" value="1"/>
</dbReference>